<dbReference type="RefSeq" id="WP_013712646.1">
    <property type="nucleotide sequence ID" value="NC_015408.1"/>
</dbReference>
<gene>
    <name evidence="10 13" type="primary">glgB</name>
    <name evidence="13" type="ordered locus">G5S_0600</name>
</gene>
<evidence type="ECO:0000259" key="12">
    <source>
        <dbReference type="SMART" id="SM00642"/>
    </source>
</evidence>
<dbReference type="Proteomes" id="UP000008305">
    <property type="component" value="Chromosome"/>
</dbReference>
<dbReference type="Pfam" id="PF02922">
    <property type="entry name" value="CBM_48"/>
    <property type="match status" value="1"/>
</dbReference>
<dbReference type="FunFam" id="3.20.20.80:FF:000003">
    <property type="entry name" value="1,4-alpha-glucan branching enzyme GlgB"/>
    <property type="match status" value="1"/>
</dbReference>
<dbReference type="NCBIfam" id="NF008967">
    <property type="entry name" value="PRK12313.1"/>
    <property type="match status" value="1"/>
</dbReference>
<dbReference type="EMBL" id="CP002608">
    <property type="protein sequence ID" value="AEB41568.1"/>
    <property type="molecule type" value="Genomic_DNA"/>
</dbReference>
<evidence type="ECO:0000256" key="5">
    <source>
        <dbReference type="ARBA" id="ARBA00022600"/>
    </source>
</evidence>
<keyword evidence="6 10" id="KW-0328">Glycosyltransferase</keyword>
<reference evidence="13 14" key="1">
    <citation type="journal article" date="2011" name="J. Bacteriol.">
        <title>Genome sequence of the obligate intracellular animal pathogen Chlamydia pecorum E58.</title>
        <authorList>
            <person name="Mojica S."/>
            <person name="Huot Creasy H."/>
            <person name="Daugherty S."/>
            <person name="Read T.D."/>
            <person name="Kim T."/>
            <person name="Kaltenboeck B."/>
            <person name="Bavoil P."/>
            <person name="Myers G.S."/>
        </authorList>
    </citation>
    <scope>NUCLEOTIDE SEQUENCE [LARGE SCALE GENOMIC DNA]</scope>
    <source>
        <strain evidence="13 14">E58</strain>
    </source>
</reference>
<dbReference type="CDD" id="cd11322">
    <property type="entry name" value="AmyAc_Glg_BE"/>
    <property type="match status" value="1"/>
</dbReference>
<dbReference type="AlphaFoldDB" id="A0AA34WHY6"/>
<comment type="catalytic activity">
    <reaction evidence="1 10">
        <text>Transfers a segment of a (1-&gt;4)-alpha-D-glucan chain to a primary hydroxy group in a similar glucan chain.</text>
        <dbReference type="EC" id="2.4.1.18"/>
    </reaction>
</comment>
<evidence type="ECO:0000256" key="7">
    <source>
        <dbReference type="ARBA" id="ARBA00022679"/>
    </source>
</evidence>
<dbReference type="SUPFAM" id="SSF51011">
    <property type="entry name" value="Glycosyl hydrolase domain"/>
    <property type="match status" value="1"/>
</dbReference>
<dbReference type="GO" id="GO:0005829">
    <property type="term" value="C:cytosol"/>
    <property type="evidence" value="ECO:0007669"/>
    <property type="project" value="TreeGrafter"/>
</dbReference>
<comment type="similarity">
    <text evidence="4 10">Belongs to the glycosyl hydrolase 13 family. GlgB subfamily.</text>
</comment>
<keyword evidence="8 10" id="KW-0320">Glycogen biosynthesis</keyword>
<dbReference type="Gene3D" id="2.60.40.10">
    <property type="entry name" value="Immunoglobulins"/>
    <property type="match status" value="2"/>
</dbReference>
<dbReference type="PIRSF" id="PIRSF000463">
    <property type="entry name" value="GlgB"/>
    <property type="match status" value="1"/>
</dbReference>
<dbReference type="Gene3D" id="2.60.40.1180">
    <property type="entry name" value="Golgi alpha-mannosidase II"/>
    <property type="match status" value="1"/>
</dbReference>
<evidence type="ECO:0000256" key="1">
    <source>
        <dbReference type="ARBA" id="ARBA00000826"/>
    </source>
</evidence>
<dbReference type="InterPro" id="IPR013780">
    <property type="entry name" value="Glyco_hydro_b"/>
</dbReference>
<dbReference type="PANTHER" id="PTHR43651:SF3">
    <property type="entry name" value="1,4-ALPHA-GLUCAN-BRANCHING ENZYME"/>
    <property type="match status" value="1"/>
</dbReference>
<dbReference type="InterPro" id="IPR006048">
    <property type="entry name" value="A-amylase/branching_C"/>
</dbReference>
<dbReference type="NCBIfam" id="TIGR01515">
    <property type="entry name" value="branching_enzym"/>
    <property type="match status" value="1"/>
</dbReference>
<organism evidence="13 14">
    <name type="scientific">Chlamydia pecorum (strain ATCC VR-628 / DSM 29919 / E58)</name>
    <name type="common">Chlamydophila pecorum</name>
    <dbReference type="NCBI Taxonomy" id="331635"/>
    <lineage>
        <taxon>Bacteria</taxon>
        <taxon>Pseudomonadati</taxon>
        <taxon>Chlamydiota</taxon>
        <taxon>Chlamydiia</taxon>
        <taxon>Chlamydiales</taxon>
        <taxon>Chlamydiaceae</taxon>
        <taxon>Chlamydia/Chlamydophila group</taxon>
        <taxon>Chlamydia</taxon>
    </lineage>
</organism>
<evidence type="ECO:0000256" key="11">
    <source>
        <dbReference type="PIRSR" id="PIRSR000463-1"/>
    </source>
</evidence>
<dbReference type="GO" id="GO:0004553">
    <property type="term" value="F:hydrolase activity, hydrolyzing O-glycosyl compounds"/>
    <property type="evidence" value="ECO:0007669"/>
    <property type="project" value="InterPro"/>
</dbReference>
<comment type="subunit">
    <text evidence="10">Monomer.</text>
</comment>
<dbReference type="HAMAP" id="MF_00685">
    <property type="entry name" value="GlgB"/>
    <property type="match status" value="1"/>
</dbReference>
<dbReference type="NCBIfam" id="NF003811">
    <property type="entry name" value="PRK05402.1"/>
    <property type="match status" value="1"/>
</dbReference>
<keyword evidence="7 10" id="KW-0808">Transferase</keyword>
<evidence type="ECO:0000256" key="2">
    <source>
        <dbReference type="ARBA" id="ARBA00002953"/>
    </source>
</evidence>
<evidence type="ECO:0000256" key="4">
    <source>
        <dbReference type="ARBA" id="ARBA00009000"/>
    </source>
</evidence>
<evidence type="ECO:0000256" key="10">
    <source>
        <dbReference type="HAMAP-Rule" id="MF_00685"/>
    </source>
</evidence>
<dbReference type="InterPro" id="IPR017853">
    <property type="entry name" value="GH"/>
</dbReference>
<dbReference type="SMART" id="SM00642">
    <property type="entry name" value="Aamy"/>
    <property type="match status" value="1"/>
</dbReference>
<dbReference type="GO" id="GO:0003844">
    <property type="term" value="F:1,4-alpha-glucan branching enzyme activity"/>
    <property type="evidence" value="ECO:0007669"/>
    <property type="project" value="UniProtKB-UniRule"/>
</dbReference>
<feature type="domain" description="Glycosyl hydrolase family 13 catalytic" evidence="12">
    <location>
        <begin position="243"/>
        <end position="599"/>
    </location>
</feature>
<dbReference type="InterPro" id="IPR006047">
    <property type="entry name" value="GH13_cat_dom"/>
</dbReference>
<evidence type="ECO:0000256" key="8">
    <source>
        <dbReference type="ARBA" id="ARBA00023056"/>
    </source>
</evidence>
<dbReference type="CDD" id="cd02855">
    <property type="entry name" value="E_set_GBE_prok_N"/>
    <property type="match status" value="1"/>
</dbReference>
<dbReference type="Pfam" id="PF00128">
    <property type="entry name" value="Alpha-amylase"/>
    <property type="match status" value="1"/>
</dbReference>
<dbReference type="InterPro" id="IPR006407">
    <property type="entry name" value="GlgB"/>
</dbReference>
<dbReference type="PANTHER" id="PTHR43651">
    <property type="entry name" value="1,4-ALPHA-GLUCAN-BRANCHING ENZYME"/>
    <property type="match status" value="1"/>
</dbReference>
<feature type="active site" description="Proton donor" evidence="10 11">
    <location>
        <position position="454"/>
    </location>
</feature>
<dbReference type="Gene3D" id="3.20.20.80">
    <property type="entry name" value="Glycosidases"/>
    <property type="match status" value="1"/>
</dbReference>
<keyword evidence="14" id="KW-1185">Reference proteome</keyword>
<dbReference type="SUPFAM" id="SSF81296">
    <property type="entry name" value="E set domains"/>
    <property type="match status" value="2"/>
</dbReference>
<dbReference type="KEGG" id="cpm:G5S_0600"/>
<protein>
    <recommendedName>
        <fullName evidence="10">1,4-alpha-glucan branching enzyme GlgB</fullName>
        <ecNumber evidence="10">2.4.1.18</ecNumber>
    </recommendedName>
    <alternativeName>
        <fullName evidence="10">1,4-alpha-D-glucan:1,4-alpha-D-glucan 6-glucosyl-transferase</fullName>
    </alternativeName>
    <alternativeName>
        <fullName evidence="10">Alpha-(1-&gt;4)-glucan branching enzyme</fullName>
    </alternativeName>
    <alternativeName>
        <fullName evidence="10">Glycogen branching enzyme</fullName>
        <shortName evidence="10">BE</shortName>
    </alternativeName>
</protein>
<dbReference type="Pfam" id="PF02806">
    <property type="entry name" value="Alpha-amylase_C"/>
    <property type="match status" value="1"/>
</dbReference>
<proteinExistence type="inferred from homology"/>
<keyword evidence="9 10" id="KW-0119">Carbohydrate metabolism</keyword>
<evidence type="ECO:0000313" key="14">
    <source>
        <dbReference type="Proteomes" id="UP000008305"/>
    </source>
</evidence>
<dbReference type="EC" id="2.4.1.18" evidence="10"/>
<evidence type="ECO:0000313" key="13">
    <source>
        <dbReference type="EMBL" id="AEB41568.1"/>
    </source>
</evidence>
<dbReference type="SUPFAM" id="SSF51445">
    <property type="entry name" value="(Trans)glycosidases"/>
    <property type="match status" value="1"/>
</dbReference>
<dbReference type="InterPro" id="IPR014756">
    <property type="entry name" value="Ig_E-set"/>
</dbReference>
<dbReference type="InterPro" id="IPR004193">
    <property type="entry name" value="Glyco_hydro_13_N"/>
</dbReference>
<name>A0AA34WHY6_CHLPE</name>
<evidence type="ECO:0000256" key="6">
    <source>
        <dbReference type="ARBA" id="ARBA00022676"/>
    </source>
</evidence>
<comment type="pathway">
    <text evidence="3 10">Glycan biosynthesis; glycogen biosynthesis.</text>
</comment>
<feature type="active site" description="Nucleophile" evidence="10 11">
    <location>
        <position position="401"/>
    </location>
</feature>
<dbReference type="InterPro" id="IPR037439">
    <property type="entry name" value="Branching_enzy"/>
</dbReference>
<dbReference type="InterPro" id="IPR054169">
    <property type="entry name" value="GlgB_N"/>
</dbReference>
<dbReference type="GO" id="GO:0043169">
    <property type="term" value="F:cation binding"/>
    <property type="evidence" value="ECO:0007669"/>
    <property type="project" value="InterPro"/>
</dbReference>
<dbReference type="GO" id="GO:0005978">
    <property type="term" value="P:glycogen biosynthetic process"/>
    <property type="evidence" value="ECO:0007669"/>
    <property type="project" value="UniProtKB-UniRule"/>
</dbReference>
<sequence length="720" mass="82598">MVDRLLDPWDLTLLVSGRQSNPHGILGIVPETPEQDRIILFRPGAEEVVVEFQGEIQYAHPYHSGVFSLSVPKGVGLQDYRVYHQNGLLAHDPYAFPPVWGETDSFLFHQGTHYRIYEKMGAIPLEVAGVSGVLFVVWAPHAQRVSVVGDFNFWHGLVNPLRKLSKGIWELFIPGLDVGACYKWEIVTASGEILIKTDPYGKAFGTPPQGVAIVADPDRYVWRDQKWMLEREKVQERPMMIYEMHVGSWQWHKDEHRPLGYRELAPKLVEYCKLMNFTFVELLPITEHPLNESWGYQVTGFYAPTQRYGSLEDFQYFVDYLHNANIGVILDWVPGHFPTDSFALSSFDGEPLYECVRNPSPLHPHWNTYTFDFFSKEVENFLLGSALFWCDKMHIDGLRVDAVASMLYLDYGRKEGEWLPNVFGGKENLEVIEFFKHFNAILHEYFPGVLTFAEESTAFPNVTAPVCHGGLGFDYKWNLGWMHDTFAYFTKDPIYRAYHQNLLTFSLWYAFHEKFLLPLSHDEVVHGKGSLFGKMPGDLWSRFAQLRLLFSYQLCQPGKKLVFMGGEFGQMREWAPDCPLDWHLLELPEHKALQLCIAKLNALYISSPGLWKKEDESSFRWVDFKDTSNNVISYFRFSDTPSQALLCVHHFSSGYFPSYVITCGRIESCSLLFNTDDEEYGGSGKGARPPILCRDSGEVWGIDIELPPLATVIFIVSFSV</sequence>
<dbReference type="InterPro" id="IPR044143">
    <property type="entry name" value="GlgB_N_E_set_prok"/>
</dbReference>
<dbReference type="Pfam" id="PF22019">
    <property type="entry name" value="GlgB_N"/>
    <property type="match status" value="1"/>
</dbReference>
<evidence type="ECO:0000256" key="3">
    <source>
        <dbReference type="ARBA" id="ARBA00004964"/>
    </source>
</evidence>
<keyword evidence="5 10" id="KW-0321">Glycogen metabolism</keyword>
<evidence type="ECO:0000256" key="9">
    <source>
        <dbReference type="ARBA" id="ARBA00023277"/>
    </source>
</evidence>
<accession>A0AA34WHY6</accession>
<comment type="function">
    <text evidence="2 10">Catalyzes the formation of the alpha-1,6-glucosidic linkages in glycogen by scission of a 1,4-alpha-linked oligosaccharide from growing alpha-1,4-glucan chains and the subsequent attachment of the oligosaccharide to the alpha-1,6 position.</text>
</comment>
<dbReference type="InterPro" id="IPR013783">
    <property type="entry name" value="Ig-like_fold"/>
</dbReference>